<keyword evidence="1" id="KW-0732">Signal</keyword>
<keyword evidence="2" id="KW-1185">Reference proteome</keyword>
<dbReference type="RefSeq" id="XP_011315044.1">
    <property type="nucleotide sequence ID" value="XM_011316742.1"/>
</dbReference>
<dbReference type="Proteomes" id="UP000694866">
    <property type="component" value="Unplaced"/>
</dbReference>
<feature type="chain" id="PRO_5040500508" evidence="1">
    <location>
        <begin position="24"/>
        <end position="110"/>
    </location>
</feature>
<proteinExistence type="predicted"/>
<dbReference type="OrthoDB" id="7685891at2759"/>
<evidence type="ECO:0000313" key="3">
    <source>
        <dbReference type="RefSeq" id="XP_011315044.1"/>
    </source>
</evidence>
<dbReference type="KEGG" id="fas:105273978"/>
<evidence type="ECO:0000313" key="2">
    <source>
        <dbReference type="Proteomes" id="UP000694866"/>
    </source>
</evidence>
<feature type="signal peptide" evidence="1">
    <location>
        <begin position="1"/>
        <end position="23"/>
    </location>
</feature>
<gene>
    <name evidence="3" type="primary">LOC105273978</name>
</gene>
<sequence>MFELSTIFFYCCAVFVAPAVLQSRPLRQHAEADVTSFFIRGENTGEKSTAVIIMRPAMSAKLSGNGNLVERIQIASGVLPGIKNLAEKSMPDAAISGAVNDNPKSEYEHI</sequence>
<dbReference type="GeneID" id="105273978"/>
<reference evidence="3" key="1">
    <citation type="submission" date="2025-08" db="UniProtKB">
        <authorList>
            <consortium name="RefSeq"/>
        </authorList>
    </citation>
    <scope>IDENTIFICATION</scope>
    <source>
        <strain evidence="3">USDA-PBARC FA_bdor</strain>
        <tissue evidence="3">Whole organism</tissue>
    </source>
</reference>
<evidence type="ECO:0000256" key="1">
    <source>
        <dbReference type="SAM" id="SignalP"/>
    </source>
</evidence>
<protein>
    <submittedName>
        <fullName evidence="3">Uncharacterized protein</fullName>
    </submittedName>
</protein>
<accession>A0A9R1UB68</accession>
<name>A0A9R1UB68_9HYME</name>
<organism evidence="2 3">
    <name type="scientific">Fopius arisanus</name>
    <dbReference type="NCBI Taxonomy" id="64838"/>
    <lineage>
        <taxon>Eukaryota</taxon>
        <taxon>Metazoa</taxon>
        <taxon>Ecdysozoa</taxon>
        <taxon>Arthropoda</taxon>
        <taxon>Hexapoda</taxon>
        <taxon>Insecta</taxon>
        <taxon>Pterygota</taxon>
        <taxon>Neoptera</taxon>
        <taxon>Endopterygota</taxon>
        <taxon>Hymenoptera</taxon>
        <taxon>Apocrita</taxon>
        <taxon>Ichneumonoidea</taxon>
        <taxon>Braconidae</taxon>
        <taxon>Opiinae</taxon>
        <taxon>Fopius</taxon>
    </lineage>
</organism>
<dbReference type="AlphaFoldDB" id="A0A9R1UB68"/>